<sequence length="84" mass="9058">MRALGNDVILILLRADLIMISDTNEVVCYAAEEHYISDDDSGAPAIRQGHLVAVTLGGVECEGDHVAIGIKMNCFCSWIAENLP</sequence>
<accession>A0A2H1VZC0</accession>
<protein>
    <submittedName>
        <fullName evidence="2">SFRICE_040435</fullName>
    </submittedName>
</protein>
<evidence type="ECO:0000256" key="1">
    <source>
        <dbReference type="SAM" id="SignalP"/>
    </source>
</evidence>
<dbReference type="EMBL" id="ODYU01005240">
    <property type="protein sequence ID" value="SOQ45902.1"/>
    <property type="molecule type" value="Genomic_DNA"/>
</dbReference>
<feature type="chain" id="PRO_5013930773" evidence="1">
    <location>
        <begin position="24"/>
        <end position="84"/>
    </location>
</feature>
<dbReference type="Gene3D" id="2.40.10.10">
    <property type="entry name" value="Trypsin-like serine proteases"/>
    <property type="match status" value="1"/>
</dbReference>
<gene>
    <name evidence="2" type="ORF">SFRICE_040435</name>
</gene>
<dbReference type="AlphaFoldDB" id="A0A2H1VZC0"/>
<evidence type="ECO:0000313" key="2">
    <source>
        <dbReference type="EMBL" id="SOQ45902.1"/>
    </source>
</evidence>
<dbReference type="SUPFAM" id="SSF50494">
    <property type="entry name" value="Trypsin-like serine proteases"/>
    <property type="match status" value="1"/>
</dbReference>
<organism evidence="2">
    <name type="scientific">Spodoptera frugiperda</name>
    <name type="common">Fall armyworm</name>
    <dbReference type="NCBI Taxonomy" id="7108"/>
    <lineage>
        <taxon>Eukaryota</taxon>
        <taxon>Metazoa</taxon>
        <taxon>Ecdysozoa</taxon>
        <taxon>Arthropoda</taxon>
        <taxon>Hexapoda</taxon>
        <taxon>Insecta</taxon>
        <taxon>Pterygota</taxon>
        <taxon>Neoptera</taxon>
        <taxon>Endopterygota</taxon>
        <taxon>Lepidoptera</taxon>
        <taxon>Glossata</taxon>
        <taxon>Ditrysia</taxon>
        <taxon>Noctuoidea</taxon>
        <taxon>Noctuidae</taxon>
        <taxon>Amphipyrinae</taxon>
        <taxon>Spodoptera</taxon>
    </lineage>
</organism>
<dbReference type="InterPro" id="IPR009003">
    <property type="entry name" value="Peptidase_S1_PA"/>
</dbReference>
<dbReference type="InterPro" id="IPR043504">
    <property type="entry name" value="Peptidase_S1_PA_chymotrypsin"/>
</dbReference>
<reference evidence="2" key="1">
    <citation type="submission" date="2016-07" db="EMBL/GenBank/DDBJ databases">
        <authorList>
            <person name="Bretaudeau A."/>
        </authorList>
    </citation>
    <scope>NUCLEOTIDE SEQUENCE</scope>
    <source>
        <strain evidence="2">Rice</strain>
        <tissue evidence="2">Whole body</tissue>
    </source>
</reference>
<proteinExistence type="predicted"/>
<keyword evidence="1" id="KW-0732">Signal</keyword>
<feature type="signal peptide" evidence="1">
    <location>
        <begin position="1"/>
        <end position="23"/>
    </location>
</feature>
<name>A0A2H1VZC0_SPOFR</name>